<dbReference type="GO" id="GO:0004523">
    <property type="term" value="F:RNA-DNA hybrid ribonuclease activity"/>
    <property type="evidence" value="ECO:0007669"/>
    <property type="project" value="InterPro"/>
</dbReference>
<dbReference type="EnsemblPlants" id="evm.model.04.1460">
    <property type="protein sequence ID" value="cds.evm.model.04.1460"/>
    <property type="gene ID" value="evm.TU.04.1460"/>
</dbReference>
<dbReference type="OMA" id="FWENLAN"/>
<dbReference type="AlphaFoldDB" id="A0A803PD64"/>
<dbReference type="SUPFAM" id="SSF56219">
    <property type="entry name" value="DNase I-like"/>
    <property type="match status" value="1"/>
</dbReference>
<organism evidence="2 3">
    <name type="scientific">Cannabis sativa</name>
    <name type="common">Hemp</name>
    <name type="synonym">Marijuana</name>
    <dbReference type="NCBI Taxonomy" id="3483"/>
    <lineage>
        <taxon>Eukaryota</taxon>
        <taxon>Viridiplantae</taxon>
        <taxon>Streptophyta</taxon>
        <taxon>Embryophyta</taxon>
        <taxon>Tracheophyta</taxon>
        <taxon>Spermatophyta</taxon>
        <taxon>Magnoliopsida</taxon>
        <taxon>eudicotyledons</taxon>
        <taxon>Gunneridae</taxon>
        <taxon>Pentapetalae</taxon>
        <taxon>rosids</taxon>
        <taxon>fabids</taxon>
        <taxon>Rosales</taxon>
        <taxon>Cannabaceae</taxon>
        <taxon>Cannabis</taxon>
    </lineage>
</organism>
<dbReference type="InterPro" id="IPR044730">
    <property type="entry name" value="RNase_H-like_dom_plant"/>
</dbReference>
<dbReference type="EMBL" id="UZAU01000389">
    <property type="status" value="NOT_ANNOTATED_CDS"/>
    <property type="molecule type" value="Genomic_DNA"/>
</dbReference>
<reference evidence="2" key="1">
    <citation type="submission" date="2018-11" db="EMBL/GenBank/DDBJ databases">
        <authorList>
            <person name="Grassa J C."/>
        </authorList>
    </citation>
    <scope>NUCLEOTIDE SEQUENCE [LARGE SCALE GENOMIC DNA]</scope>
</reference>
<reference evidence="2" key="2">
    <citation type="submission" date="2021-03" db="UniProtKB">
        <authorList>
            <consortium name="EnsemblPlants"/>
        </authorList>
    </citation>
    <scope>IDENTIFICATION</scope>
</reference>
<dbReference type="Pfam" id="PF13456">
    <property type="entry name" value="RVT_3"/>
    <property type="match status" value="1"/>
</dbReference>
<evidence type="ECO:0000313" key="3">
    <source>
        <dbReference type="Proteomes" id="UP000596661"/>
    </source>
</evidence>
<evidence type="ECO:0000313" key="2">
    <source>
        <dbReference type="EnsemblPlants" id="cds.evm.model.04.1460"/>
    </source>
</evidence>
<dbReference type="InterPro" id="IPR002156">
    <property type="entry name" value="RNaseH_domain"/>
</dbReference>
<dbReference type="Gene3D" id="3.30.420.10">
    <property type="entry name" value="Ribonuclease H-like superfamily/Ribonuclease H"/>
    <property type="match status" value="1"/>
</dbReference>
<dbReference type="PROSITE" id="PS50878">
    <property type="entry name" value="RT_POL"/>
    <property type="match status" value="1"/>
</dbReference>
<sequence>MSLMSWNARGLGSSRAFRNLSLVVKNHRPSLLFVMESKLLAGHCDSFRTRLSFDNAFEVPRCGLSGGLLLFWTNDVNVNILNYSSNHIDCTITFEDNIITHLSCFYGSPYAHDKTHTWTLIDRLFDNAPLLPWSDPISNFLKNQSNCIHAIKNWNKSYTSLSYRINEIDGKLSSLSSSLPASPDQLHEISNLQSHLDSLLYKQEIFWKQRSKVHWLRAGDKNTKFFHQKASSRKKTNFIRKLTLEDGTIISTHSAIEAEVCRFFSNLFQSQGSSTDAVNLLLSTINSRLTSQQFAFLDAPFTVEEVKSALFQLSGDKAPGSDGLNAYFYQKNWSIVGKDLSDAILSVLNNNASMDCINKTLTVLIPKKHNASALKDYRPISLCTTLYKIVSKTIANRLKSIMEDVISPTQSAFLSDRLIFDNILIAQEMIHAINHRKTGKIGWVGIKLDMEKAFDRVEWNFLSAILNHLNFPSKIVTLIHQCLSSVSIKFSINGNISKEILPTRGLRQGDPLSPYLFLLCSEGLAAALSIQKQLGSFDGISIARSAPAVSHLLFADDTLIFAKATYSSCNALQAALQLYNQATGQRVNFGKSSILFSPNTSSQISSHFYQTLGISNGPFMSKYLGVPQCFGRSKKNSFSFILDRVSSNLKVWSHKFFSKAGKEVLLKSVIQAIPSYAMSCYKLPASICHKIEKLMAQFWWGSFGNHSKAHWKSWPSLCQSKFFGGLGFRSLIHHNQALLAKQAWRVLTTPDSIASQILKARYFRQSSFLQASKGHSPSFSWSSLLWGRELLKEGLIWKVGNGQTIRTLQDSWIPDLRSLRFKNNSAPPSDKVSFFINPNGSWDLNRLAEYFDHDLVACILKVPIGGHNSDDCLIWKGDPSGLLTVKSAYHLSNTSTLPPSSSNTKTVTHALLDCSRARQVWKLSPLYHFYILHRNSDVKDLILSAYTDLTSDDFSLLMCTLWSIWEFRNKKLFRNTNPNAGDVVQWTSAFLSQYKEAQLKRIDIVTAHQTNVPASATQVKEGSYQLYTDAAIQARNGKIGLGAVVKDWNGQVIAGLSVPMTANIQPALAEAWALRLALDWCSSVKIPLSNIFSDCQQLVGKVSSRKKDLSAMADVVWDIRNSLSHFPNASVTYTPRDNNIHAHQMAKGALGLDEELVWKNNCPSFLFVT</sequence>
<dbReference type="PANTHER" id="PTHR33116">
    <property type="entry name" value="REVERSE TRANSCRIPTASE ZINC-BINDING DOMAIN-CONTAINING PROTEIN-RELATED-RELATED"/>
    <property type="match status" value="1"/>
</dbReference>
<name>A0A803PD64_CANSA</name>
<dbReference type="Gene3D" id="3.60.10.10">
    <property type="entry name" value="Endonuclease/exonuclease/phosphatase"/>
    <property type="match status" value="1"/>
</dbReference>
<dbReference type="InterPro" id="IPR000477">
    <property type="entry name" value="RT_dom"/>
</dbReference>
<dbReference type="Gramene" id="evm.model.04.1460">
    <property type="protein sequence ID" value="cds.evm.model.04.1460"/>
    <property type="gene ID" value="evm.TU.04.1460"/>
</dbReference>
<dbReference type="InterPro" id="IPR012337">
    <property type="entry name" value="RNaseH-like_sf"/>
</dbReference>
<dbReference type="PANTHER" id="PTHR33116:SF86">
    <property type="entry name" value="REVERSE TRANSCRIPTASE DOMAIN-CONTAINING PROTEIN"/>
    <property type="match status" value="1"/>
</dbReference>
<dbReference type="CDD" id="cd01650">
    <property type="entry name" value="RT_nLTR_like"/>
    <property type="match status" value="1"/>
</dbReference>
<proteinExistence type="predicted"/>
<dbReference type="GO" id="GO:0003676">
    <property type="term" value="F:nucleic acid binding"/>
    <property type="evidence" value="ECO:0007669"/>
    <property type="project" value="InterPro"/>
</dbReference>
<protein>
    <recommendedName>
        <fullName evidence="1">Reverse transcriptase domain-containing protein</fullName>
    </recommendedName>
</protein>
<evidence type="ECO:0000259" key="1">
    <source>
        <dbReference type="PROSITE" id="PS50878"/>
    </source>
</evidence>
<accession>A0A803PD64</accession>
<dbReference type="InterPro" id="IPR036397">
    <property type="entry name" value="RNaseH_sf"/>
</dbReference>
<dbReference type="CDD" id="cd06222">
    <property type="entry name" value="RNase_H_like"/>
    <property type="match status" value="1"/>
</dbReference>
<dbReference type="SUPFAM" id="SSF53098">
    <property type="entry name" value="Ribonuclease H-like"/>
    <property type="match status" value="1"/>
</dbReference>
<dbReference type="InterPro" id="IPR036691">
    <property type="entry name" value="Endo/exonu/phosph_ase_sf"/>
</dbReference>
<dbReference type="Proteomes" id="UP000596661">
    <property type="component" value="Chromosome 4"/>
</dbReference>
<dbReference type="InterPro" id="IPR043502">
    <property type="entry name" value="DNA/RNA_pol_sf"/>
</dbReference>
<feature type="domain" description="Reverse transcriptase" evidence="1">
    <location>
        <begin position="346"/>
        <end position="616"/>
    </location>
</feature>
<keyword evidence="3" id="KW-1185">Reference proteome</keyword>
<dbReference type="Pfam" id="PF00078">
    <property type="entry name" value="RVT_1"/>
    <property type="match status" value="1"/>
</dbReference>
<dbReference type="SUPFAM" id="SSF56672">
    <property type="entry name" value="DNA/RNA polymerases"/>
    <property type="match status" value="1"/>
</dbReference>